<feature type="transmembrane region" description="Helical" evidence="12">
    <location>
        <begin position="103"/>
        <end position="129"/>
    </location>
</feature>
<evidence type="ECO:0000256" key="7">
    <source>
        <dbReference type="ARBA" id="ARBA00022824"/>
    </source>
</evidence>
<sequence length="311" mass="35837">MDFALAIVDTVRSVRQQMQLPTSMTFQGKLLPYEFIFTFSDISLYNVTINYFRIIVVSQFHFMFYASRTLPNTFALIIVLVVYQRCLDNRYESAVRWATVAAVLFRCELIILFAPLFASALLSGCLPILGWNGAIFIGLKTALKVLVITVPIDSFFWGRILYPEGEVAIFNLLLNKSHEYGVSPFFWYFYSCFPRAFMASFPLIIIGCFLDRRLKNIIFPAVIFVFIYSFLPHKELRFIIYIIPILDLSAAVVCSRMYISRKKSWIRQFIYLGCVLHIIANFLGTSVFLYAGSRNYPGGDALGHLQVKYYL</sequence>
<keyword evidence="4 12" id="KW-0328">Glycosyltransferase</keyword>
<dbReference type="AlphaFoldDB" id="A0A1I7XME1"/>
<evidence type="ECO:0000256" key="8">
    <source>
        <dbReference type="ARBA" id="ARBA00022989"/>
    </source>
</evidence>
<reference evidence="14" key="1">
    <citation type="submission" date="2016-11" db="UniProtKB">
        <authorList>
            <consortium name="WormBaseParasite"/>
        </authorList>
    </citation>
    <scope>IDENTIFICATION</scope>
</reference>
<feature type="transmembrane region" description="Helical" evidence="12">
    <location>
        <begin position="64"/>
        <end position="83"/>
    </location>
</feature>
<evidence type="ECO:0000313" key="14">
    <source>
        <dbReference type="WBParaSite" id="Hba_18660"/>
    </source>
</evidence>
<comment type="pathway">
    <text evidence="2">Protein modification; protein glycosylation.</text>
</comment>
<evidence type="ECO:0000256" key="2">
    <source>
        <dbReference type="ARBA" id="ARBA00004922"/>
    </source>
</evidence>
<dbReference type="GO" id="GO:0052917">
    <property type="term" value="F:dol-P-Man:Man(7)GlcNAc(2)-PP-Dol alpha-1,6-mannosyltransferase activity"/>
    <property type="evidence" value="ECO:0007669"/>
    <property type="project" value="UniProtKB-EC"/>
</dbReference>
<keyword evidence="6 12" id="KW-0812">Transmembrane</keyword>
<accession>A0A1I7XME1</accession>
<dbReference type="InterPro" id="IPR005599">
    <property type="entry name" value="GPI_mannosylTrfase"/>
</dbReference>
<dbReference type="EC" id="2.4.1.-" evidence="12"/>
<evidence type="ECO:0000256" key="1">
    <source>
        <dbReference type="ARBA" id="ARBA00004477"/>
    </source>
</evidence>
<feature type="transmembrane region" description="Helical" evidence="12">
    <location>
        <begin position="270"/>
        <end position="291"/>
    </location>
</feature>
<dbReference type="Proteomes" id="UP000095283">
    <property type="component" value="Unplaced"/>
</dbReference>
<organism evidence="13 14">
    <name type="scientific">Heterorhabditis bacteriophora</name>
    <name type="common">Entomopathogenic nematode worm</name>
    <dbReference type="NCBI Taxonomy" id="37862"/>
    <lineage>
        <taxon>Eukaryota</taxon>
        <taxon>Metazoa</taxon>
        <taxon>Ecdysozoa</taxon>
        <taxon>Nematoda</taxon>
        <taxon>Chromadorea</taxon>
        <taxon>Rhabditida</taxon>
        <taxon>Rhabditina</taxon>
        <taxon>Rhabditomorpha</taxon>
        <taxon>Strongyloidea</taxon>
        <taxon>Heterorhabditidae</taxon>
        <taxon>Heterorhabditis</taxon>
    </lineage>
</organism>
<dbReference type="Pfam" id="PF03901">
    <property type="entry name" value="Glyco_transf_22"/>
    <property type="match status" value="1"/>
</dbReference>
<dbReference type="GO" id="GO:0006487">
    <property type="term" value="P:protein N-linked glycosylation"/>
    <property type="evidence" value="ECO:0007669"/>
    <property type="project" value="TreeGrafter"/>
</dbReference>
<evidence type="ECO:0000256" key="10">
    <source>
        <dbReference type="ARBA" id="ARBA00044721"/>
    </source>
</evidence>
<feature type="transmembrane region" description="Helical" evidence="12">
    <location>
        <begin position="238"/>
        <end position="258"/>
    </location>
</feature>
<dbReference type="WBParaSite" id="Hba_18660">
    <property type="protein sequence ID" value="Hba_18660"/>
    <property type="gene ID" value="Hba_18660"/>
</dbReference>
<feature type="transmembrane region" description="Helical" evidence="12">
    <location>
        <begin position="217"/>
        <end position="232"/>
    </location>
</feature>
<dbReference type="PANTHER" id="PTHR22760:SF1">
    <property type="entry name" value="DOL-P-MAN:MAN(7)GLCNAC(2)-PP-DOL ALPHA-1,6-MANNOSYLTRANSFERASE"/>
    <property type="match status" value="1"/>
</dbReference>
<comment type="subcellular location">
    <subcellularLocation>
        <location evidence="1 12">Endoplasmic reticulum membrane</location>
        <topology evidence="1 12">Multi-pass membrane protein</topology>
    </subcellularLocation>
</comment>
<evidence type="ECO:0000256" key="12">
    <source>
        <dbReference type="RuleBase" id="RU363075"/>
    </source>
</evidence>
<evidence type="ECO:0000256" key="9">
    <source>
        <dbReference type="ARBA" id="ARBA00023136"/>
    </source>
</evidence>
<comment type="function">
    <text evidence="10">Mannosyltransferase that operates in the biosynthetic pathway of dolichol-linked oligosaccharides, the glycan precursors employed in protein asparagine (N)-glycosylation. The assembly of dolichol-linked oligosaccharides begins on the cytosolic side of the endoplasmic reticulum membrane and finishes in its lumen. The sequential addition of sugars to dolichol pyrophosphate produces dolichol-linked oligosaccharides containing fourteen sugars, including two GlcNAcs, nine mannoses and three glucoses. Once assembled, the oligosaccharide is transferred from the lipid to nascent proteins by oligosaccharyltransferases. In the lumen of the endoplasmic reticulum, adds the eighth mannose residue in an alpha-1,6 linkage onto Man(7)GlcNAc(2)-PP-dolichol to produce Man(8)GlcNAc(2)-PP-dolichol.</text>
</comment>
<evidence type="ECO:0000256" key="11">
    <source>
        <dbReference type="ARBA" id="ARBA00048899"/>
    </source>
</evidence>
<comment type="similarity">
    <text evidence="3 12">Belongs to the glycosyltransferase 22 family.</text>
</comment>
<dbReference type="GO" id="GO:0005789">
    <property type="term" value="C:endoplasmic reticulum membrane"/>
    <property type="evidence" value="ECO:0007669"/>
    <property type="project" value="UniProtKB-SubCell"/>
</dbReference>
<dbReference type="UniPathway" id="UPA00378"/>
<evidence type="ECO:0000256" key="4">
    <source>
        <dbReference type="ARBA" id="ARBA00022676"/>
    </source>
</evidence>
<keyword evidence="13" id="KW-1185">Reference proteome</keyword>
<keyword evidence="5" id="KW-0808">Transferase</keyword>
<evidence type="ECO:0000256" key="3">
    <source>
        <dbReference type="ARBA" id="ARBA00007063"/>
    </source>
</evidence>
<keyword evidence="9 12" id="KW-0472">Membrane</keyword>
<feature type="transmembrane region" description="Helical" evidence="12">
    <location>
        <begin position="30"/>
        <end position="52"/>
    </location>
</feature>
<keyword evidence="7 12" id="KW-0256">Endoplasmic reticulum</keyword>
<keyword evidence="8 12" id="KW-1133">Transmembrane helix</keyword>
<evidence type="ECO:0000256" key="6">
    <source>
        <dbReference type="ARBA" id="ARBA00022692"/>
    </source>
</evidence>
<protein>
    <recommendedName>
        <fullName evidence="12">Mannosyltransferase</fullName>
        <ecNumber evidence="12">2.4.1.-</ecNumber>
    </recommendedName>
</protein>
<comment type="catalytic activity">
    <reaction evidence="11">
        <text>an alpha-D-Man-(1-&gt;2)-alpha-D-Man-(1-&gt;2)-alpha-D-Man-(1-&gt;3)-[alpha-D-Man-(1-&gt;2)-alpha-D-Man-(1-&gt;3)-alpha-D-Man-(1-&gt;6)]-beta-D-Man-(1-&gt;4)-beta-D-GlcNAc-(1-&gt;4)-alpha-D-GlcNAc-diphospho-di-trans,poly-cis-dolichol + a di-trans,poly-cis-dolichyl beta-D-mannosyl phosphate = an alpha-D-Man-(1-&gt;2)-alpha-D-Man-(1-&gt;2)-alpha-D-Man-(1-&gt;3)-[alpha-D-Man-(1-&gt;2)-alpha-D-Man-(1-&gt;3)-[alpha-D-Man-(1-&gt;6)]-alpha-D-Man-(1-&gt;6)]-beta-D-Man-(1-&gt;4)-beta-D-GlcNAc-(1-&gt;4)-alpha-D-GlcNAc-diphospho-di-trans,poly-cis-dolichol + a di-trans,poly-cis-dolichyl phosphate + H(+)</text>
        <dbReference type="Rhea" id="RHEA:29535"/>
        <dbReference type="Rhea" id="RHEA-COMP:19498"/>
        <dbReference type="Rhea" id="RHEA-COMP:19501"/>
        <dbReference type="Rhea" id="RHEA-COMP:19518"/>
        <dbReference type="Rhea" id="RHEA-COMP:19519"/>
        <dbReference type="ChEBI" id="CHEBI:15378"/>
        <dbReference type="ChEBI" id="CHEBI:57683"/>
        <dbReference type="ChEBI" id="CHEBI:58211"/>
        <dbReference type="ChEBI" id="CHEBI:132517"/>
        <dbReference type="ChEBI" id="CHEBI:132519"/>
        <dbReference type="EC" id="2.4.1.260"/>
    </reaction>
    <physiologicalReaction direction="left-to-right" evidence="11">
        <dbReference type="Rhea" id="RHEA:29536"/>
    </physiologicalReaction>
</comment>
<evidence type="ECO:0000313" key="13">
    <source>
        <dbReference type="Proteomes" id="UP000095283"/>
    </source>
</evidence>
<feature type="transmembrane region" description="Helical" evidence="12">
    <location>
        <begin position="185"/>
        <end position="210"/>
    </location>
</feature>
<evidence type="ECO:0000256" key="5">
    <source>
        <dbReference type="ARBA" id="ARBA00022679"/>
    </source>
</evidence>
<proteinExistence type="inferred from homology"/>
<name>A0A1I7XME1_HETBA</name>
<dbReference type="PANTHER" id="PTHR22760">
    <property type="entry name" value="GLYCOSYLTRANSFERASE"/>
    <property type="match status" value="1"/>
</dbReference>